<dbReference type="CDD" id="cd18316">
    <property type="entry name" value="BTB_POZ_KCTD-like"/>
    <property type="match status" value="1"/>
</dbReference>
<accession>A0A481Z386</accession>
<organism evidence="2">
    <name type="scientific">Pithovirus LCPAC101</name>
    <dbReference type="NCBI Taxonomy" id="2506586"/>
    <lineage>
        <taxon>Viruses</taxon>
        <taxon>Pithoviruses</taxon>
    </lineage>
</organism>
<evidence type="ECO:0000259" key="1">
    <source>
        <dbReference type="SMART" id="SM00225"/>
    </source>
</evidence>
<name>A0A481Z386_9VIRU</name>
<protein>
    <submittedName>
        <fullName evidence="2">BTB/POZ domain protein</fullName>
    </submittedName>
</protein>
<evidence type="ECO:0000313" key="2">
    <source>
        <dbReference type="EMBL" id="QBK89914.1"/>
    </source>
</evidence>
<dbReference type="InterPro" id="IPR045068">
    <property type="entry name" value="BACURD1-3"/>
</dbReference>
<sequence length="301" mass="35321">MKRSLVSIVYLNVGGQRFETTEVTLSKSSYFSGICRMKGGSIESTSEQPYFIDRDPKPFTHILSVLRNPEYKYPEKYKDELEYYQILFKVNIECNKNTVILEHLLDVSNVVLNTGKTYYHLTGDEKYLGISTIFILNNIDFKYKDIYVKLYELLLSEYDNEEEIIKILCDDKNKCIMHKLINTENIYNGDHKLTTFMGCAIYNFKPRVIKKLFEIGIIDKGEDCYGYLFSDCWNFRDLDIFWYNLGNIINSRDEVQHKYSAIIDILHMNGVDISKGKHNIVDRINKGEYPILIIKIKSLNY</sequence>
<gene>
    <name evidence="2" type="ORF">LCPAC101_01970</name>
</gene>
<reference evidence="2" key="1">
    <citation type="journal article" date="2019" name="MBio">
        <title>Virus Genomes from Deep Sea Sediments Expand the Ocean Megavirome and Support Independent Origins of Viral Gigantism.</title>
        <authorList>
            <person name="Backstrom D."/>
            <person name="Yutin N."/>
            <person name="Jorgensen S.L."/>
            <person name="Dharamshi J."/>
            <person name="Homa F."/>
            <person name="Zaremba-Niedwiedzka K."/>
            <person name="Spang A."/>
            <person name="Wolf Y.I."/>
            <person name="Koonin E.V."/>
            <person name="Ettema T.J."/>
        </authorList>
    </citation>
    <scope>NUCLEOTIDE SEQUENCE</scope>
</reference>
<dbReference type="GO" id="GO:0051260">
    <property type="term" value="P:protein homooligomerization"/>
    <property type="evidence" value="ECO:0007669"/>
    <property type="project" value="InterPro"/>
</dbReference>
<dbReference type="SMART" id="SM00225">
    <property type="entry name" value="BTB"/>
    <property type="match status" value="1"/>
</dbReference>
<proteinExistence type="predicted"/>
<feature type="domain" description="BTB" evidence="1">
    <location>
        <begin position="7"/>
        <end position="101"/>
    </location>
</feature>
<dbReference type="Pfam" id="PF02214">
    <property type="entry name" value="BTB_2"/>
    <property type="match status" value="1"/>
</dbReference>
<dbReference type="PANTHER" id="PTHR11145:SF8">
    <property type="entry name" value="RE57120P"/>
    <property type="match status" value="1"/>
</dbReference>
<dbReference type="EMBL" id="MK500446">
    <property type="protein sequence ID" value="QBK89914.1"/>
    <property type="molecule type" value="Genomic_DNA"/>
</dbReference>
<dbReference type="InterPro" id="IPR003131">
    <property type="entry name" value="T1-type_BTB"/>
</dbReference>
<dbReference type="InterPro" id="IPR011333">
    <property type="entry name" value="SKP1/BTB/POZ_sf"/>
</dbReference>
<dbReference type="Gene3D" id="3.30.710.10">
    <property type="entry name" value="Potassium Channel Kv1.1, Chain A"/>
    <property type="match status" value="1"/>
</dbReference>
<dbReference type="SUPFAM" id="SSF54695">
    <property type="entry name" value="POZ domain"/>
    <property type="match status" value="1"/>
</dbReference>
<dbReference type="PANTHER" id="PTHR11145">
    <property type="entry name" value="BTB/POZ DOMAIN-CONTAINING ADAPTER FOR CUL3-MEDIATED RHOA DEGRADATION PROTEIN FAMILY MEMBER"/>
    <property type="match status" value="1"/>
</dbReference>
<dbReference type="InterPro" id="IPR000210">
    <property type="entry name" value="BTB/POZ_dom"/>
</dbReference>